<dbReference type="PIRSF" id="PIRSF037489">
    <property type="entry name" value="UCP037489_NIF3_YqfO"/>
    <property type="match status" value="1"/>
</dbReference>
<dbReference type="AlphaFoldDB" id="A0A1H9S7V2"/>
<reference evidence="7" key="1">
    <citation type="submission" date="2016-10" db="EMBL/GenBank/DDBJ databases">
        <authorList>
            <person name="de Groot N.N."/>
        </authorList>
    </citation>
    <scope>NUCLEOTIDE SEQUENCE [LARGE SCALE GENOMIC DNA]</scope>
    <source>
        <strain evidence="7">10nlg</strain>
    </source>
</reference>
<evidence type="ECO:0000256" key="4">
    <source>
        <dbReference type="PIRNR" id="PIRNR037489"/>
    </source>
</evidence>
<name>A0A1H9S7V2_9BACI</name>
<evidence type="ECO:0000313" key="7">
    <source>
        <dbReference type="Proteomes" id="UP000199318"/>
    </source>
</evidence>
<dbReference type="RefSeq" id="WP_093072374.1">
    <property type="nucleotide sequence ID" value="NZ_FOGV01000006.1"/>
</dbReference>
<keyword evidence="3 4" id="KW-0479">Metal-binding</keyword>
<dbReference type="PANTHER" id="PTHR13799:SF14">
    <property type="entry name" value="GTP CYCLOHYDROLASE 1 TYPE 2 HOMOLOG"/>
    <property type="match status" value="1"/>
</dbReference>
<feature type="binding site" evidence="5">
    <location>
        <position position="67"/>
    </location>
    <ligand>
        <name>a divalent metal cation</name>
        <dbReference type="ChEBI" id="CHEBI:60240"/>
        <label>1</label>
    </ligand>
</feature>
<dbReference type="GO" id="GO:0046872">
    <property type="term" value="F:metal ion binding"/>
    <property type="evidence" value="ECO:0007669"/>
    <property type="project" value="UniProtKB-UniRule"/>
</dbReference>
<evidence type="ECO:0000256" key="5">
    <source>
        <dbReference type="PIRSR" id="PIRSR602678-1"/>
    </source>
</evidence>
<keyword evidence="7" id="KW-1185">Reference proteome</keyword>
<evidence type="ECO:0000256" key="2">
    <source>
        <dbReference type="ARBA" id="ARBA00022112"/>
    </source>
</evidence>
<dbReference type="Proteomes" id="UP000199318">
    <property type="component" value="Unassembled WGS sequence"/>
</dbReference>
<dbReference type="InterPro" id="IPR036069">
    <property type="entry name" value="DUF34/NIF3_sf"/>
</dbReference>
<dbReference type="FunFam" id="3.30.70.120:FF:000006">
    <property type="entry name" value="GTP cyclohydrolase 1 type 2 homolog"/>
    <property type="match status" value="1"/>
</dbReference>
<dbReference type="EMBL" id="FOGV01000006">
    <property type="protein sequence ID" value="SER81067.1"/>
    <property type="molecule type" value="Genomic_DNA"/>
</dbReference>
<evidence type="ECO:0000256" key="1">
    <source>
        <dbReference type="ARBA" id="ARBA00006964"/>
    </source>
</evidence>
<dbReference type="PANTHER" id="PTHR13799">
    <property type="entry name" value="NGG1 INTERACTING FACTOR 3"/>
    <property type="match status" value="1"/>
</dbReference>
<dbReference type="InterPro" id="IPR017221">
    <property type="entry name" value="DUF34/NIF3_bac"/>
</dbReference>
<dbReference type="InterPro" id="IPR002678">
    <property type="entry name" value="DUF34/NIF3"/>
</dbReference>
<feature type="binding site" evidence="5">
    <location>
        <position position="332"/>
    </location>
    <ligand>
        <name>a divalent metal cation</name>
        <dbReference type="ChEBI" id="CHEBI:60240"/>
        <label>1</label>
    </ligand>
</feature>
<gene>
    <name evidence="6" type="ORF">SAMN05444126_10682</name>
</gene>
<comment type="caution">
    <text evidence="6">The sequence shown here is derived from an EMBL/GenBank/DDBJ whole genome shotgun (WGS) entry which is preliminary data.</text>
</comment>
<sequence length="372" mass="40641">MKKVNGEAIIQAFERFSPKSLAFDGDKIGLQIGTLSKPVANVMITLDVNEQIVDEAVEKGAELIISHHPLIFKPLEHVRTDSSYGRAVQKLLKHDIALYTAHTNLDNAKGGVNDLMAEALGLQQTDIFVPAGEDPLKKLIVFVPEEDADQVREALGEAGAGHIGDYSHCSFNAKGTGAFKPGDSSNPHIGKQGEMEFVNEVKVETVYPHSIEKTVLNAMKKAHPYEEVAYDVYDLAMDGEVYGLGRIGYLPAEESLERFCERVKNAFDISSVRAVGDLTAGVKKVAVLGGDGNKYAMKALHKGADVYVTGDIYYHVAHDAMNEGLKMVDPGHHTEKIMKKAVADRLNTMIKEKQAGTNVFVSEADEDPFQFV</sequence>
<dbReference type="GO" id="GO:0005737">
    <property type="term" value="C:cytoplasm"/>
    <property type="evidence" value="ECO:0007669"/>
    <property type="project" value="TreeGrafter"/>
</dbReference>
<evidence type="ECO:0000256" key="3">
    <source>
        <dbReference type="ARBA" id="ARBA00022723"/>
    </source>
</evidence>
<feature type="binding site" evidence="5">
    <location>
        <position position="106"/>
    </location>
    <ligand>
        <name>a divalent metal cation</name>
        <dbReference type="ChEBI" id="CHEBI:60240"/>
        <label>1</label>
    </ligand>
</feature>
<dbReference type="NCBIfam" id="TIGR00486">
    <property type="entry name" value="YbgI_SA1388"/>
    <property type="match status" value="1"/>
</dbReference>
<dbReference type="Gene3D" id="3.30.70.120">
    <property type="match status" value="1"/>
</dbReference>
<dbReference type="FunFam" id="3.40.1390.30:FF:000001">
    <property type="entry name" value="GTP cyclohydrolase 1 type 2"/>
    <property type="match status" value="1"/>
</dbReference>
<dbReference type="Gene3D" id="3.40.1390.30">
    <property type="entry name" value="NIF3 (NGG1p interacting factor 3)-like"/>
    <property type="match status" value="1"/>
</dbReference>
<evidence type="ECO:0000313" key="6">
    <source>
        <dbReference type="EMBL" id="SER81067.1"/>
    </source>
</evidence>
<accession>A0A1H9S7V2</accession>
<dbReference type="InterPro" id="IPR015867">
    <property type="entry name" value="N-reg_PII/ATP_PRibTrfase_C"/>
</dbReference>
<dbReference type="SUPFAM" id="SSF102705">
    <property type="entry name" value="NIF3 (NGG1p interacting factor 3)-like"/>
    <property type="match status" value="1"/>
</dbReference>
<dbReference type="OrthoDB" id="9792792at2"/>
<proteinExistence type="inferred from homology"/>
<comment type="similarity">
    <text evidence="1 4">Belongs to the GTP cyclohydrolase I type 2/NIF3 family.</text>
</comment>
<feature type="binding site" evidence="5">
    <location>
        <position position="335"/>
    </location>
    <ligand>
        <name>a divalent metal cation</name>
        <dbReference type="ChEBI" id="CHEBI:60240"/>
        <label>1</label>
    </ligand>
</feature>
<feature type="binding site" evidence="5">
    <location>
        <position position="68"/>
    </location>
    <ligand>
        <name>a divalent metal cation</name>
        <dbReference type="ChEBI" id="CHEBI:60240"/>
        <label>1</label>
    </ligand>
</feature>
<protein>
    <recommendedName>
        <fullName evidence="2 4">GTP cyclohydrolase 1 type 2 homolog</fullName>
    </recommendedName>
</protein>
<dbReference type="Pfam" id="PF01784">
    <property type="entry name" value="DUF34_NIF3"/>
    <property type="match status" value="1"/>
</dbReference>
<organism evidence="6 7">
    <name type="scientific">Salisediminibacterium halotolerans</name>
    <dbReference type="NCBI Taxonomy" id="517425"/>
    <lineage>
        <taxon>Bacteria</taxon>
        <taxon>Bacillati</taxon>
        <taxon>Bacillota</taxon>
        <taxon>Bacilli</taxon>
        <taxon>Bacillales</taxon>
        <taxon>Bacillaceae</taxon>
        <taxon>Salisediminibacterium</taxon>
    </lineage>
</organism>
<dbReference type="STRING" id="1464123.SAMN05444126_10682"/>